<feature type="domain" description="ABC transmembrane type-1" evidence="12">
    <location>
        <begin position="95"/>
        <end position="335"/>
    </location>
</feature>
<dbReference type="InterPro" id="IPR003593">
    <property type="entry name" value="AAA+_ATPase"/>
</dbReference>
<comment type="subcellular location">
    <subcellularLocation>
        <location evidence="1">Vacuole membrane</location>
        <topology evidence="1">Multi-pass membrane protein</topology>
    </subcellularLocation>
</comment>
<feature type="transmembrane region" description="Helical" evidence="10">
    <location>
        <begin position="131"/>
        <end position="148"/>
    </location>
</feature>
<evidence type="ECO:0000256" key="6">
    <source>
        <dbReference type="ARBA" id="ARBA00022840"/>
    </source>
</evidence>
<dbReference type="SUPFAM" id="SSF52540">
    <property type="entry name" value="P-loop containing nucleoside triphosphate hydrolases"/>
    <property type="match status" value="2"/>
</dbReference>
<keyword evidence="14" id="KW-1185">Reference proteome</keyword>
<dbReference type="PROSITE" id="PS00211">
    <property type="entry name" value="ABC_TRANSPORTER_1"/>
    <property type="match status" value="1"/>
</dbReference>
<dbReference type="InterPro" id="IPR050173">
    <property type="entry name" value="ABC_transporter_C-like"/>
</dbReference>
<feature type="transmembrane region" description="Helical" evidence="10">
    <location>
        <begin position="750"/>
        <end position="770"/>
    </location>
</feature>
<dbReference type="GO" id="GO:0005774">
    <property type="term" value="C:vacuolar membrane"/>
    <property type="evidence" value="ECO:0007669"/>
    <property type="project" value="UniProtKB-SubCell"/>
</dbReference>
<keyword evidence="3 10" id="KW-0812">Transmembrane</keyword>
<evidence type="ECO:0000256" key="3">
    <source>
        <dbReference type="ARBA" id="ARBA00022692"/>
    </source>
</evidence>
<dbReference type="InterPro" id="IPR036640">
    <property type="entry name" value="ABC1_TM_sf"/>
</dbReference>
<dbReference type="eggNOG" id="KOG0054">
    <property type="taxonomic scope" value="Eukaryota"/>
</dbReference>
<sequence>MLGHQSTKYQTFADAEKATTTHPLEAANWAAKLLFSWAAPLVPLANNRPLEPADLWPLQASSKVHTAAANFDAEYHVHGQSIVRAFFAVFGKRFALIGALKLLAMVADLAPPVLLYLILRTLAAPYEMQTLLLYGASLVLAYIVKAFARAHVVFQNAVVGIHLTSALRHMLFEKALGMHSSYVVWAQELSPTTFSTEVMQVADIALLVHRLWLLPLHLTVGMGLLYYTMGSALYAGMAVACALLLLHGLVTACYNASAHSAVHSQHINARMKELHKVLSNMEMVKWNGWEHACERAVLRLRDAEETALGRHLRFLWLSSTLLACAPALIVLAIFVAHSILSPGHWPATLVFPTLALVHLLQAPCALFLETVQAILLAWRALQSMQSVLLVEQVDDTNVVTVADRNAAKYARDHTVIAIHDGTFHWHRDAPSVLSKVRLRVTRGDFVVVHGARGTSSLCAAILGEMHKASGTVFLGGSIGYVAQKPWVQRLLSIRDNILFGKAYDRVKYQRVIDACALNMDFLTFPLGDRTEPVLQGPSAKTVVLSPAQEARISLARACYSDADIYVVDSVLAAMDANVAGHIFRHCFLGVLLHKTLLLVSNDPEIIGSKYIDATICVDDDGSVTSALNSTREKLPKSPIRRKKSQKDHTNLDVVSSPPLPTPPRRVPSGPMASPPLLVPQVELTPIAATSAAYVFTPKEKRVAHIDEATQVRRSLVLSSEDDGLRSPHRRVPSSVVAAYVDWRHRRGTGLALLGCVLLVQLFRVASDLWLTQVALPFNGDDTWLPRQLNTLSDKLGGLELRVVVYSGLLLTSVCCVSAQAYLVLVLARAAATRLFQHLLHRVLRAPLAFFDTYPLRRLLTRFRDDVYICDVHMLYALSPILVFTSTLCGTLLTATALLQVLGVLLLPWAIALWQIARDAILPVRELQRLMQLTQAPLSTLVAASVEGSVTIRAFGNKQLLRFYHLHHEKIEAFAQARFAATAVHARTSLHLQLLAAGLQATLLLGALLVRGQYSPPVIGLLITYSLALPVHLDCMVHMLAALETWMSAPDRLLLAAQLEDESPADAATTYSFPNGRITFDHVALAYKPNDPNVLSDVSLVIAGGEKIAFFGRPGAGKSCIAFVLFRLYALVDGRVLIDDVDVADVDVISLRRSLAIVPQYPTWLHATVRGFLDPDSLYLDDTVVWAALERVSLAGAVRSVGLDTPMDGDHVFSLGDRQLLCLARAILRQAKILVVDEASPEVEATLQRVLAESFASATVLVMTQHREVALRCDRVVLMDGGDVVAVGSPTDLLPVPQPAT</sequence>
<keyword evidence="2" id="KW-0813">Transport</keyword>
<evidence type="ECO:0000259" key="12">
    <source>
        <dbReference type="PROSITE" id="PS50929"/>
    </source>
</evidence>
<evidence type="ECO:0000313" key="14">
    <source>
        <dbReference type="Proteomes" id="UP000030762"/>
    </source>
</evidence>
<dbReference type="PANTHER" id="PTHR24223">
    <property type="entry name" value="ATP-BINDING CASSETTE SUB-FAMILY C"/>
    <property type="match status" value="1"/>
</dbReference>
<feature type="transmembrane region" description="Helical" evidence="10">
    <location>
        <begin position="233"/>
        <end position="254"/>
    </location>
</feature>
<dbReference type="PANTHER" id="PTHR24223:SF443">
    <property type="entry name" value="MULTIDRUG-RESISTANCE LIKE PROTEIN 1, ISOFORM I"/>
    <property type="match status" value="1"/>
</dbReference>
<dbReference type="GO" id="GO:0140359">
    <property type="term" value="F:ABC-type transporter activity"/>
    <property type="evidence" value="ECO:0007669"/>
    <property type="project" value="InterPro"/>
</dbReference>
<evidence type="ECO:0000256" key="8">
    <source>
        <dbReference type="ARBA" id="ARBA00023136"/>
    </source>
</evidence>
<keyword evidence="8 10" id="KW-0472">Membrane</keyword>
<dbReference type="Proteomes" id="UP000030762">
    <property type="component" value="Unassembled WGS sequence"/>
</dbReference>
<dbReference type="PROSITE" id="PS50929">
    <property type="entry name" value="ABC_TM1F"/>
    <property type="match status" value="2"/>
</dbReference>
<evidence type="ECO:0000259" key="11">
    <source>
        <dbReference type="PROSITE" id="PS50893"/>
    </source>
</evidence>
<keyword evidence="7 10" id="KW-1133">Transmembrane helix</keyword>
<evidence type="ECO:0000256" key="4">
    <source>
        <dbReference type="ARBA" id="ARBA00022737"/>
    </source>
</evidence>
<evidence type="ECO:0000256" key="2">
    <source>
        <dbReference type="ARBA" id="ARBA00022448"/>
    </source>
</evidence>
<dbReference type="Pfam" id="PF00664">
    <property type="entry name" value="ABC_membrane"/>
    <property type="match status" value="2"/>
</dbReference>
<dbReference type="InterPro" id="IPR003439">
    <property type="entry name" value="ABC_transporter-like_ATP-bd"/>
</dbReference>
<evidence type="ECO:0000256" key="1">
    <source>
        <dbReference type="ARBA" id="ARBA00004128"/>
    </source>
</evidence>
<dbReference type="EMBL" id="JH767134">
    <property type="protein sequence ID" value="EQC41476.1"/>
    <property type="molecule type" value="Genomic_DNA"/>
</dbReference>
<feature type="domain" description="ABC transmembrane type-1" evidence="12">
    <location>
        <begin position="750"/>
        <end position="1028"/>
    </location>
</feature>
<dbReference type="VEuPathDB" id="FungiDB:SDRG_01443"/>
<dbReference type="InterPro" id="IPR017871">
    <property type="entry name" value="ABC_transporter-like_CS"/>
</dbReference>
<dbReference type="OMA" id="VAGHIFR"/>
<dbReference type="STRING" id="1156394.T0R3G5"/>
<dbReference type="GO" id="GO:0016887">
    <property type="term" value="F:ATP hydrolysis activity"/>
    <property type="evidence" value="ECO:0007669"/>
    <property type="project" value="InterPro"/>
</dbReference>
<gene>
    <name evidence="13" type="ORF">SDRG_01443</name>
</gene>
<dbReference type="InterPro" id="IPR011527">
    <property type="entry name" value="ABC1_TM_dom"/>
</dbReference>
<keyword evidence="6" id="KW-0067">ATP-binding</keyword>
<feature type="domain" description="ABC transporter" evidence="11">
    <location>
        <begin position="1077"/>
        <end position="1299"/>
    </location>
</feature>
<evidence type="ECO:0000256" key="5">
    <source>
        <dbReference type="ARBA" id="ARBA00022741"/>
    </source>
</evidence>
<accession>T0R3G5</accession>
<dbReference type="Pfam" id="PF00005">
    <property type="entry name" value="ABC_tran"/>
    <property type="match status" value="2"/>
</dbReference>
<evidence type="ECO:0000256" key="9">
    <source>
        <dbReference type="SAM" id="MobiDB-lite"/>
    </source>
</evidence>
<evidence type="ECO:0000256" key="7">
    <source>
        <dbReference type="ARBA" id="ARBA00022989"/>
    </source>
</evidence>
<dbReference type="RefSeq" id="XP_008605190.1">
    <property type="nucleotide sequence ID" value="XM_008606968.1"/>
</dbReference>
<keyword evidence="4" id="KW-0677">Repeat</keyword>
<feature type="transmembrane region" description="Helical" evidence="10">
    <location>
        <begin position="314"/>
        <end position="336"/>
    </location>
</feature>
<keyword evidence="5" id="KW-0547">Nucleotide-binding</keyword>
<feature type="transmembrane region" description="Helical" evidence="10">
    <location>
        <begin position="94"/>
        <end position="119"/>
    </location>
</feature>
<dbReference type="PROSITE" id="PS50893">
    <property type="entry name" value="ABC_TRANSPORTER_2"/>
    <property type="match status" value="2"/>
</dbReference>
<dbReference type="Gene3D" id="3.40.50.300">
    <property type="entry name" value="P-loop containing nucleotide triphosphate hydrolases"/>
    <property type="match status" value="2"/>
</dbReference>
<dbReference type="InterPro" id="IPR027417">
    <property type="entry name" value="P-loop_NTPase"/>
</dbReference>
<dbReference type="InParanoid" id="T0R3G5"/>
<name>T0R3G5_SAPDV</name>
<protein>
    <submittedName>
        <fullName evidence="13">Uncharacterized protein</fullName>
    </submittedName>
</protein>
<dbReference type="OrthoDB" id="74384at2759"/>
<feature type="transmembrane region" description="Helical" evidence="10">
    <location>
        <begin position="802"/>
        <end position="827"/>
    </location>
</feature>
<evidence type="ECO:0000313" key="13">
    <source>
        <dbReference type="EMBL" id="EQC41476.1"/>
    </source>
</evidence>
<dbReference type="GO" id="GO:0005524">
    <property type="term" value="F:ATP binding"/>
    <property type="evidence" value="ECO:0007669"/>
    <property type="project" value="UniProtKB-KW"/>
</dbReference>
<dbReference type="Gene3D" id="1.20.1560.10">
    <property type="entry name" value="ABC transporter type 1, transmembrane domain"/>
    <property type="match status" value="2"/>
</dbReference>
<feature type="transmembrane region" description="Helical" evidence="10">
    <location>
        <begin position="356"/>
        <end position="378"/>
    </location>
</feature>
<proteinExistence type="predicted"/>
<organism evidence="13 14">
    <name type="scientific">Saprolegnia diclina (strain VS20)</name>
    <dbReference type="NCBI Taxonomy" id="1156394"/>
    <lineage>
        <taxon>Eukaryota</taxon>
        <taxon>Sar</taxon>
        <taxon>Stramenopiles</taxon>
        <taxon>Oomycota</taxon>
        <taxon>Saprolegniomycetes</taxon>
        <taxon>Saprolegniales</taxon>
        <taxon>Saprolegniaceae</taxon>
        <taxon>Saprolegnia</taxon>
    </lineage>
</organism>
<dbReference type="SUPFAM" id="SSF90123">
    <property type="entry name" value="ABC transporter transmembrane region"/>
    <property type="match status" value="2"/>
</dbReference>
<dbReference type="GeneID" id="19942170"/>
<reference evidence="13 14" key="1">
    <citation type="submission" date="2012-04" db="EMBL/GenBank/DDBJ databases">
        <title>The Genome Sequence of Saprolegnia declina VS20.</title>
        <authorList>
            <consortium name="The Broad Institute Genome Sequencing Platform"/>
            <person name="Russ C."/>
            <person name="Nusbaum C."/>
            <person name="Tyler B."/>
            <person name="van West P."/>
            <person name="Dieguez-Uribeondo J."/>
            <person name="de Bruijn I."/>
            <person name="Tripathy S."/>
            <person name="Jiang R."/>
            <person name="Young S.K."/>
            <person name="Zeng Q."/>
            <person name="Gargeya S."/>
            <person name="Fitzgerald M."/>
            <person name="Haas B."/>
            <person name="Abouelleil A."/>
            <person name="Alvarado L."/>
            <person name="Arachchi H.M."/>
            <person name="Berlin A."/>
            <person name="Chapman S.B."/>
            <person name="Goldberg J."/>
            <person name="Griggs A."/>
            <person name="Gujja S."/>
            <person name="Hansen M."/>
            <person name="Howarth C."/>
            <person name="Imamovic A."/>
            <person name="Larimer J."/>
            <person name="McCowen C."/>
            <person name="Montmayeur A."/>
            <person name="Murphy C."/>
            <person name="Neiman D."/>
            <person name="Pearson M."/>
            <person name="Priest M."/>
            <person name="Roberts A."/>
            <person name="Saif S."/>
            <person name="Shea T."/>
            <person name="Sisk P."/>
            <person name="Sykes S."/>
            <person name="Wortman J."/>
            <person name="Nusbaum C."/>
            <person name="Birren B."/>
        </authorList>
    </citation>
    <scope>NUCLEOTIDE SEQUENCE [LARGE SCALE GENOMIC DNA]</scope>
    <source>
        <strain evidence="13 14">VS20</strain>
    </source>
</reference>
<feature type="domain" description="ABC transporter" evidence="11">
    <location>
        <begin position="416"/>
        <end position="644"/>
    </location>
</feature>
<dbReference type="FunCoup" id="T0R3G5">
    <property type="interactions" value="4"/>
</dbReference>
<dbReference type="SMART" id="SM00382">
    <property type="entry name" value="AAA"/>
    <property type="match status" value="2"/>
</dbReference>
<feature type="region of interest" description="Disordered" evidence="9">
    <location>
        <begin position="627"/>
        <end position="673"/>
    </location>
</feature>
<evidence type="ECO:0000256" key="10">
    <source>
        <dbReference type="SAM" id="Phobius"/>
    </source>
</evidence>